<keyword evidence="3" id="KW-1185">Reference proteome</keyword>
<dbReference type="PRINTS" id="PR00111">
    <property type="entry name" value="ABHYDROLASE"/>
</dbReference>
<dbReference type="Pfam" id="PF00561">
    <property type="entry name" value="Abhydrolase_1"/>
    <property type="match status" value="1"/>
</dbReference>
<reference evidence="2 3" key="1">
    <citation type="journal article" date="2015" name="Genome Announc.">
        <title>Draft Genome Sequence of Filamentous Marine Cyanobacterium Lyngbya confervoides Strain BDU141951.</title>
        <authorList>
            <person name="Chandrababunaidu M.M."/>
            <person name="Sen D."/>
            <person name="Tripathy S."/>
        </authorList>
    </citation>
    <scope>NUCLEOTIDE SEQUENCE [LARGE SCALE GENOMIC DNA]</scope>
    <source>
        <strain evidence="2 3">BDU141951</strain>
    </source>
</reference>
<dbReference type="AlphaFoldDB" id="A0ABD4T073"/>
<proteinExistence type="predicted"/>
<dbReference type="PANTHER" id="PTHR46438">
    <property type="entry name" value="ALPHA/BETA-HYDROLASES SUPERFAMILY PROTEIN"/>
    <property type="match status" value="1"/>
</dbReference>
<accession>A0ABD4T073</accession>
<dbReference type="Proteomes" id="UP000031561">
    <property type="component" value="Unassembled WGS sequence"/>
</dbReference>
<dbReference type="EMBL" id="JTHE03000028">
    <property type="protein sequence ID" value="MCM1982066.1"/>
    <property type="molecule type" value="Genomic_DNA"/>
</dbReference>
<sequence length="307" mass="33825">MLLPHGFEQKTLSTRLGAMVYATARGPLWQSADLSPAWPTLVFLHGFGGGSSNYEWSKVYPAFAHSHRVFAPDLIGWGRSERSPRAYRIEDYLSSITDFLAQTCPGPATVVASSLTAALTLRLAVERPELFRSLILISPAGLADFGEDRTANFFAQLASLPILDRVIYFAGIANEAAIRQFLEQRQFAQANRVCPEMVQAYAASAQQPYAEYSALSFVRGHLSFDLAPWIRDLHTPTAMIWGQQCSFTPVSLGRRLAALNPRAIQFFQELDHVGLTPQLEVPATTIGLIAQLLQQLQVAPPSTSSHH</sequence>
<feature type="domain" description="AB hydrolase-1" evidence="1">
    <location>
        <begin position="39"/>
        <end position="269"/>
    </location>
</feature>
<dbReference type="InterPro" id="IPR029058">
    <property type="entry name" value="AB_hydrolase_fold"/>
</dbReference>
<gene>
    <name evidence="2" type="ORF">QQ91_0004365</name>
</gene>
<dbReference type="InterPro" id="IPR000073">
    <property type="entry name" value="AB_hydrolase_1"/>
</dbReference>
<comment type="caution">
    <text evidence="2">The sequence shown here is derived from an EMBL/GenBank/DDBJ whole genome shotgun (WGS) entry which is preliminary data.</text>
</comment>
<dbReference type="GO" id="GO:0016787">
    <property type="term" value="F:hydrolase activity"/>
    <property type="evidence" value="ECO:0007669"/>
    <property type="project" value="UniProtKB-KW"/>
</dbReference>
<name>A0ABD4T073_9CYAN</name>
<keyword evidence="2" id="KW-0378">Hydrolase</keyword>
<dbReference type="RefSeq" id="WP_166280497.1">
    <property type="nucleotide sequence ID" value="NZ_JTHE03000028.1"/>
</dbReference>
<dbReference type="Gene3D" id="3.40.50.1820">
    <property type="entry name" value="alpha/beta hydrolase"/>
    <property type="match status" value="1"/>
</dbReference>
<dbReference type="PANTHER" id="PTHR46438:SF2">
    <property type="entry name" value="ALPHA_BETA-HYDROLASES SUPERFAMILY PROTEIN"/>
    <property type="match status" value="1"/>
</dbReference>
<evidence type="ECO:0000259" key="1">
    <source>
        <dbReference type="Pfam" id="PF00561"/>
    </source>
</evidence>
<evidence type="ECO:0000313" key="2">
    <source>
        <dbReference type="EMBL" id="MCM1982066.1"/>
    </source>
</evidence>
<protein>
    <submittedName>
        <fullName evidence="2">Alpha/beta fold hydrolase</fullName>
    </submittedName>
</protein>
<evidence type="ECO:0000313" key="3">
    <source>
        <dbReference type="Proteomes" id="UP000031561"/>
    </source>
</evidence>
<dbReference type="SUPFAM" id="SSF53474">
    <property type="entry name" value="alpha/beta-Hydrolases"/>
    <property type="match status" value="1"/>
</dbReference>
<organism evidence="2 3">
    <name type="scientific">Lyngbya confervoides BDU141951</name>
    <dbReference type="NCBI Taxonomy" id="1574623"/>
    <lineage>
        <taxon>Bacteria</taxon>
        <taxon>Bacillati</taxon>
        <taxon>Cyanobacteriota</taxon>
        <taxon>Cyanophyceae</taxon>
        <taxon>Oscillatoriophycideae</taxon>
        <taxon>Oscillatoriales</taxon>
        <taxon>Microcoleaceae</taxon>
        <taxon>Lyngbya</taxon>
    </lineage>
</organism>